<proteinExistence type="predicted"/>
<accession>A0AAN9Q2G0</accession>
<dbReference type="Proteomes" id="UP001359559">
    <property type="component" value="Unassembled WGS sequence"/>
</dbReference>
<keyword evidence="2" id="KW-1185">Reference proteome</keyword>
<comment type="caution">
    <text evidence="1">The sequence shown here is derived from an EMBL/GenBank/DDBJ whole genome shotgun (WGS) entry which is preliminary data.</text>
</comment>
<protein>
    <submittedName>
        <fullName evidence="1">Uncharacterized protein</fullName>
    </submittedName>
</protein>
<sequence>MVCDFTNSSHNIVDILPHITEPTPQEDYDLENQTIPIPNSANALILAPIKSLSDHDSTIINSIFISYNSIPIGPFFVPFAGVILVNIHVSIVSKPCMASSMDFPWFNLFSSKYSLLGHEFAVNKTILSSCKFIMNHRPHATPNQLGFHRDAFFPMIEIAPESMLFRGPNDLLHFTMRLMDRIILLAITLTGITNKLHKYVLHIFPWDLDPCLQLHNCLRIICKELSDATGGFDNEK</sequence>
<evidence type="ECO:0000313" key="2">
    <source>
        <dbReference type="Proteomes" id="UP001359559"/>
    </source>
</evidence>
<reference evidence="1 2" key="1">
    <citation type="submission" date="2024-01" db="EMBL/GenBank/DDBJ databases">
        <title>The genomes of 5 underutilized Papilionoideae crops provide insights into root nodulation and disease resistance.</title>
        <authorList>
            <person name="Yuan L."/>
        </authorList>
    </citation>
    <scope>NUCLEOTIDE SEQUENCE [LARGE SCALE GENOMIC DNA]</scope>
    <source>
        <strain evidence="1">LY-2023</strain>
        <tissue evidence="1">Leaf</tissue>
    </source>
</reference>
<name>A0AAN9Q2G0_CLITE</name>
<organism evidence="1 2">
    <name type="scientific">Clitoria ternatea</name>
    <name type="common">Butterfly pea</name>
    <dbReference type="NCBI Taxonomy" id="43366"/>
    <lineage>
        <taxon>Eukaryota</taxon>
        <taxon>Viridiplantae</taxon>
        <taxon>Streptophyta</taxon>
        <taxon>Embryophyta</taxon>
        <taxon>Tracheophyta</taxon>
        <taxon>Spermatophyta</taxon>
        <taxon>Magnoliopsida</taxon>
        <taxon>eudicotyledons</taxon>
        <taxon>Gunneridae</taxon>
        <taxon>Pentapetalae</taxon>
        <taxon>rosids</taxon>
        <taxon>fabids</taxon>
        <taxon>Fabales</taxon>
        <taxon>Fabaceae</taxon>
        <taxon>Papilionoideae</taxon>
        <taxon>50 kb inversion clade</taxon>
        <taxon>NPAAA clade</taxon>
        <taxon>indigoferoid/millettioid clade</taxon>
        <taxon>Phaseoleae</taxon>
        <taxon>Clitoria</taxon>
    </lineage>
</organism>
<dbReference type="EMBL" id="JAYKXN010000001">
    <property type="protein sequence ID" value="KAK7318634.1"/>
    <property type="molecule type" value="Genomic_DNA"/>
</dbReference>
<evidence type="ECO:0000313" key="1">
    <source>
        <dbReference type="EMBL" id="KAK7318634.1"/>
    </source>
</evidence>
<dbReference type="AlphaFoldDB" id="A0AAN9Q2G0"/>
<gene>
    <name evidence="1" type="ORF">RJT34_03337</name>
</gene>